<dbReference type="PANTHER" id="PTHR11799:SF12">
    <property type="entry name" value="PARAOXONASE-RELATED"/>
    <property type="match status" value="1"/>
</dbReference>
<evidence type="ECO:0008006" key="7">
    <source>
        <dbReference type="Google" id="ProtNLM"/>
    </source>
</evidence>
<dbReference type="RefSeq" id="WP_109903912.1">
    <property type="nucleotide sequence ID" value="NZ_QGLE01000003.1"/>
</dbReference>
<dbReference type="Pfam" id="PF01731">
    <property type="entry name" value="Arylesterase"/>
    <property type="match status" value="1"/>
</dbReference>
<dbReference type="PANTHER" id="PTHR11799">
    <property type="entry name" value="PARAOXONASE"/>
    <property type="match status" value="1"/>
</dbReference>
<organism evidence="5 6">
    <name type="scientific">Zavarzinia aquatilis</name>
    <dbReference type="NCBI Taxonomy" id="2211142"/>
    <lineage>
        <taxon>Bacteria</taxon>
        <taxon>Pseudomonadati</taxon>
        <taxon>Pseudomonadota</taxon>
        <taxon>Alphaproteobacteria</taxon>
        <taxon>Rhodospirillales</taxon>
        <taxon>Zavarziniaceae</taxon>
        <taxon>Zavarzinia</taxon>
    </lineage>
</organism>
<sequence>MNSWGKRLIVTGVAVFALCAGGAALLMDKAGQFRAIEATGDVQCTAITGVVGAEDIVADLSRHQAFVSIDDRRALMAGNPVRGRIALLDLSAANPVPVDVTPPVPETFHPHGISLWTDPASGARTLFVVNHVEGGLNAIGISRVELFDVAADGKLSHKGGVIGAEMNSPNDVLAVGPEQFYASNDHGSRTTLGLMAENYLQLPRANVVYFDGKGFRPVADGIRFANGLGLSPDGSRLYLAETTGFAVRTYARDRDSGSLTLLSSTPVPNGADNIDMAPDGSLWVAGHPHLLDFVAHAADPAKLSPSEVLRLTPQGDGLNVETILTDPGHLISGASVATYAGPKRFLVGSVFEEKVLDCRGR</sequence>
<dbReference type="InterPro" id="IPR011042">
    <property type="entry name" value="6-blade_b-propeller_TolB-like"/>
</dbReference>
<evidence type="ECO:0000256" key="1">
    <source>
        <dbReference type="ARBA" id="ARBA00008595"/>
    </source>
</evidence>
<proteinExistence type="inferred from homology"/>
<dbReference type="AlphaFoldDB" id="A0A317EGC3"/>
<dbReference type="Proteomes" id="UP000245461">
    <property type="component" value="Unassembled WGS sequence"/>
</dbReference>
<comment type="caution">
    <text evidence="5">The sequence shown here is derived from an EMBL/GenBank/DDBJ whole genome shotgun (WGS) entry which is preliminary data.</text>
</comment>
<evidence type="ECO:0000256" key="4">
    <source>
        <dbReference type="ARBA" id="ARBA00023180"/>
    </source>
</evidence>
<gene>
    <name evidence="5" type="ORF">DKG74_06560</name>
</gene>
<keyword evidence="6" id="KW-1185">Reference proteome</keyword>
<dbReference type="SUPFAM" id="SSF63829">
    <property type="entry name" value="Calcium-dependent phosphotriesterase"/>
    <property type="match status" value="1"/>
</dbReference>
<dbReference type="InterPro" id="IPR051288">
    <property type="entry name" value="Serum_paraoxonase/arylesterase"/>
</dbReference>
<dbReference type="EMBL" id="QGLE01000003">
    <property type="protein sequence ID" value="PWR24463.1"/>
    <property type="molecule type" value="Genomic_DNA"/>
</dbReference>
<evidence type="ECO:0000313" key="5">
    <source>
        <dbReference type="EMBL" id="PWR24463.1"/>
    </source>
</evidence>
<accession>A0A317EGC3</accession>
<evidence type="ECO:0000313" key="6">
    <source>
        <dbReference type="Proteomes" id="UP000245461"/>
    </source>
</evidence>
<protein>
    <recommendedName>
        <fullName evidence="7">SMP-30/Gluconolactonase/LRE-like region domain-containing protein</fullName>
    </recommendedName>
</protein>
<evidence type="ECO:0000256" key="2">
    <source>
        <dbReference type="ARBA" id="ARBA00022801"/>
    </source>
</evidence>
<keyword evidence="4" id="KW-0325">Glycoprotein</keyword>
<comment type="similarity">
    <text evidence="1">Belongs to the paraoxonase family.</text>
</comment>
<keyword evidence="3" id="KW-1015">Disulfide bond</keyword>
<dbReference type="OrthoDB" id="145213at2"/>
<evidence type="ECO:0000256" key="3">
    <source>
        <dbReference type="ARBA" id="ARBA00023157"/>
    </source>
</evidence>
<dbReference type="GO" id="GO:0004064">
    <property type="term" value="F:arylesterase activity"/>
    <property type="evidence" value="ECO:0007669"/>
    <property type="project" value="InterPro"/>
</dbReference>
<keyword evidence="2" id="KW-0378">Hydrolase</keyword>
<name>A0A317EGC3_9PROT</name>
<reference evidence="5 6" key="1">
    <citation type="submission" date="2018-05" db="EMBL/GenBank/DDBJ databases">
        <title>Zavarzinia sp. HR-AS.</title>
        <authorList>
            <person name="Lee Y."/>
            <person name="Jeon C.O."/>
        </authorList>
    </citation>
    <scope>NUCLEOTIDE SEQUENCE [LARGE SCALE GENOMIC DNA]</scope>
    <source>
        <strain evidence="5 6">HR-AS</strain>
    </source>
</reference>
<dbReference type="Gene3D" id="2.120.10.30">
    <property type="entry name" value="TolB, C-terminal domain"/>
    <property type="match status" value="1"/>
</dbReference>
<dbReference type="InterPro" id="IPR002640">
    <property type="entry name" value="Arylesterase"/>
</dbReference>